<dbReference type="InterPro" id="IPR048519">
    <property type="entry name" value="Gfd2/YDR514C-like_C"/>
</dbReference>
<dbReference type="InterPro" id="IPR040151">
    <property type="entry name" value="Gfd2/YDR514C-like"/>
</dbReference>
<dbReference type="Proteomes" id="UP000240493">
    <property type="component" value="Unassembled WGS sequence"/>
</dbReference>
<dbReference type="EMBL" id="KZ679256">
    <property type="protein sequence ID" value="PTB46413.1"/>
    <property type="molecule type" value="Genomic_DNA"/>
</dbReference>
<dbReference type="AlphaFoldDB" id="A0A2T3ZNM5"/>
<dbReference type="GO" id="GO:0005634">
    <property type="term" value="C:nucleus"/>
    <property type="evidence" value="ECO:0007669"/>
    <property type="project" value="TreeGrafter"/>
</dbReference>
<dbReference type="OrthoDB" id="5953249at2759"/>
<evidence type="ECO:0000259" key="2">
    <source>
        <dbReference type="Pfam" id="PF21762"/>
    </source>
</evidence>
<name>A0A2T3ZNM5_TRIA4</name>
<accession>A0A2T3ZNM5</accession>
<sequence length="528" mass="60188">MSVLPFGARLEVLKGLGVNVQYGDHVRDEVDSEDEFPTVVPPQEEGKDDVPYDAGHDAWNSTARPPTEKQATREEIKELPPLVSLDCSNFTTGEPAEETIDFCSWGVIQTYPDHFIGKANRPRVSTAITFTKEQAKPFFDKILEGRVWDFFYIYHPEKSVENPRVMVPTVQFEGFLRSVNRELGTSLAIPGGTNQDRFYMRFGQGDTPRPRYLKRSRDQKVFKVDKFPDFQQEDRDKFKKAHGAMQQDWETLWSMMAPKPASADKKKGKSRKAAQQKLDRERMLLETQQFLHLRGKSTRAVGDVVFVCMDVEAIEMSPNSISEIGIAILDVRDLNGEQSGPSGQNWWQFIKAHHLRTKEYAGLVNYRFVRGCPSYFDFGESTFPEECELPEVIDSILEPYTKDKRKLVFVAHDVRQDIKYLSSVGFEVLALQGLVGRLDTKEIHQAWRASEQGKSLHHALNDLLIQSKHLHNAGNDAVFTLRALIGVAIEEIREKEVKARGEEYTPALLGVVQQQELVIDNDPWAKRS</sequence>
<dbReference type="InterPro" id="IPR012337">
    <property type="entry name" value="RNaseH-like_sf"/>
</dbReference>
<feature type="domain" description="Gfd2/YDR514C-like C-terminal" evidence="2">
    <location>
        <begin position="305"/>
        <end position="486"/>
    </location>
</feature>
<organism evidence="3 4">
    <name type="scientific">Trichoderma asperellum (strain ATCC 204424 / CBS 433.97 / NBRC 101777)</name>
    <dbReference type="NCBI Taxonomy" id="1042311"/>
    <lineage>
        <taxon>Eukaryota</taxon>
        <taxon>Fungi</taxon>
        <taxon>Dikarya</taxon>
        <taxon>Ascomycota</taxon>
        <taxon>Pezizomycotina</taxon>
        <taxon>Sordariomycetes</taxon>
        <taxon>Hypocreomycetidae</taxon>
        <taxon>Hypocreales</taxon>
        <taxon>Hypocreaceae</taxon>
        <taxon>Trichoderma</taxon>
    </lineage>
</organism>
<evidence type="ECO:0000313" key="4">
    <source>
        <dbReference type="Proteomes" id="UP000240493"/>
    </source>
</evidence>
<keyword evidence="4" id="KW-1185">Reference proteome</keyword>
<proteinExistence type="predicted"/>
<dbReference type="GO" id="GO:0003676">
    <property type="term" value="F:nucleic acid binding"/>
    <property type="evidence" value="ECO:0007669"/>
    <property type="project" value="InterPro"/>
</dbReference>
<dbReference type="PANTHER" id="PTHR28083">
    <property type="entry name" value="GOOD FOR FULL DBP5 ACTIVITY PROTEIN 2"/>
    <property type="match status" value="1"/>
</dbReference>
<evidence type="ECO:0000256" key="1">
    <source>
        <dbReference type="SAM" id="MobiDB-lite"/>
    </source>
</evidence>
<dbReference type="PANTHER" id="PTHR28083:SF1">
    <property type="entry name" value="GOOD FOR FULL DBP5 ACTIVITY PROTEIN 2"/>
    <property type="match status" value="1"/>
</dbReference>
<dbReference type="STRING" id="1042311.A0A2T3ZNM5"/>
<dbReference type="Gene3D" id="3.30.420.10">
    <property type="entry name" value="Ribonuclease H-like superfamily/Ribonuclease H"/>
    <property type="match status" value="1"/>
</dbReference>
<dbReference type="SUPFAM" id="SSF53098">
    <property type="entry name" value="Ribonuclease H-like"/>
    <property type="match status" value="1"/>
</dbReference>
<protein>
    <recommendedName>
        <fullName evidence="2">Gfd2/YDR514C-like C-terminal domain-containing protein</fullName>
    </recommendedName>
</protein>
<reference evidence="3 4" key="1">
    <citation type="submission" date="2016-07" db="EMBL/GenBank/DDBJ databases">
        <title>Multiple horizontal gene transfer events from other fungi enriched the ability of initially mycotrophic Trichoderma (Ascomycota) to feed on dead plant biomass.</title>
        <authorList>
            <consortium name="DOE Joint Genome Institute"/>
            <person name="Aerts A."/>
            <person name="Atanasova L."/>
            <person name="Chenthamara K."/>
            <person name="Zhang J."/>
            <person name="Grujic M."/>
            <person name="Henrissat B."/>
            <person name="Kuo A."/>
            <person name="Salamov A."/>
            <person name="Lipzen A."/>
            <person name="Labutti K."/>
            <person name="Barry K."/>
            <person name="Miao Y."/>
            <person name="Rahimi M.J."/>
            <person name="Shen Q."/>
            <person name="Grigoriev I.V."/>
            <person name="Kubicek C.P."/>
            <person name="Druzhinina I.S."/>
        </authorList>
    </citation>
    <scope>NUCLEOTIDE SEQUENCE [LARGE SCALE GENOMIC DNA]</scope>
    <source>
        <strain evidence="3 4">CBS 433.97</strain>
    </source>
</reference>
<gene>
    <name evidence="3" type="ORF">M441DRAFT_42214</name>
</gene>
<evidence type="ECO:0000313" key="3">
    <source>
        <dbReference type="EMBL" id="PTB46413.1"/>
    </source>
</evidence>
<dbReference type="Pfam" id="PF21762">
    <property type="entry name" value="DEDDh_C"/>
    <property type="match status" value="1"/>
</dbReference>
<feature type="region of interest" description="Disordered" evidence="1">
    <location>
        <begin position="29"/>
        <end position="49"/>
    </location>
</feature>
<dbReference type="InterPro" id="IPR036397">
    <property type="entry name" value="RNaseH_sf"/>
</dbReference>